<name>A0A3Q3DVT7_HIPCM</name>
<dbReference type="STRING" id="109280.ENSHCOP00000021886"/>
<dbReference type="PANTHER" id="PTHR21563:SF3">
    <property type="entry name" value="ZINC FINGER C3H1 DOMAIN-CONTAINING PROTEIN"/>
    <property type="match status" value="1"/>
</dbReference>
<dbReference type="AlphaFoldDB" id="A0A3Q3DVT7"/>
<keyword evidence="5" id="KW-1185">Reference proteome</keyword>
<feature type="compositionally biased region" description="Pro residues" evidence="2">
    <location>
        <begin position="49"/>
        <end position="62"/>
    </location>
</feature>
<dbReference type="InterPro" id="IPR011990">
    <property type="entry name" value="TPR-like_helical_dom_sf"/>
</dbReference>
<feature type="coiled-coil region" evidence="1">
    <location>
        <begin position="608"/>
        <end position="663"/>
    </location>
</feature>
<organism evidence="4 5">
    <name type="scientific">Hippocampus comes</name>
    <name type="common">Tiger tail seahorse</name>
    <dbReference type="NCBI Taxonomy" id="109280"/>
    <lineage>
        <taxon>Eukaryota</taxon>
        <taxon>Metazoa</taxon>
        <taxon>Chordata</taxon>
        <taxon>Craniata</taxon>
        <taxon>Vertebrata</taxon>
        <taxon>Euteleostomi</taxon>
        <taxon>Actinopterygii</taxon>
        <taxon>Neopterygii</taxon>
        <taxon>Teleostei</taxon>
        <taxon>Neoteleostei</taxon>
        <taxon>Acanthomorphata</taxon>
        <taxon>Syngnathiaria</taxon>
        <taxon>Syngnathiformes</taxon>
        <taxon>Syngnathoidei</taxon>
        <taxon>Syngnathidae</taxon>
        <taxon>Hippocampus</taxon>
    </lineage>
</organism>
<dbReference type="PANTHER" id="PTHR21563">
    <property type="entry name" value="ZINC FINGER C3H1 DOMAIN-CONTAINING PROTEIN"/>
    <property type="match status" value="1"/>
</dbReference>
<dbReference type="InterPro" id="IPR019607">
    <property type="entry name" value="Putative_zinc-finger_domain"/>
</dbReference>
<dbReference type="Gene3D" id="1.25.40.10">
    <property type="entry name" value="Tetratricopeptide repeat domain"/>
    <property type="match status" value="1"/>
</dbReference>
<feature type="region of interest" description="Disordered" evidence="2">
    <location>
        <begin position="294"/>
        <end position="333"/>
    </location>
</feature>
<evidence type="ECO:0000259" key="3">
    <source>
        <dbReference type="Pfam" id="PF10650"/>
    </source>
</evidence>
<feature type="region of interest" description="Disordered" evidence="2">
    <location>
        <begin position="234"/>
        <end position="258"/>
    </location>
</feature>
<reference evidence="4" key="2">
    <citation type="submission" date="2025-09" db="UniProtKB">
        <authorList>
            <consortium name="Ensembl"/>
        </authorList>
    </citation>
    <scope>IDENTIFICATION</scope>
</reference>
<feature type="compositionally biased region" description="Basic and acidic residues" evidence="2">
    <location>
        <begin position="234"/>
        <end position="243"/>
    </location>
</feature>
<feature type="region of interest" description="Disordered" evidence="2">
    <location>
        <begin position="21"/>
        <end position="202"/>
    </location>
</feature>
<keyword evidence="1" id="KW-0175">Coiled coil</keyword>
<dbReference type="GO" id="GO:0005634">
    <property type="term" value="C:nucleus"/>
    <property type="evidence" value="ECO:0007669"/>
    <property type="project" value="TreeGrafter"/>
</dbReference>
<feature type="domain" description="Putative zinc-finger" evidence="3">
    <location>
        <begin position="786"/>
        <end position="806"/>
    </location>
</feature>
<proteinExistence type="predicted"/>
<dbReference type="GeneTree" id="ENSGT00390000001116"/>
<dbReference type="GO" id="GO:0000178">
    <property type="term" value="C:exosome (RNase complex)"/>
    <property type="evidence" value="ECO:0007669"/>
    <property type="project" value="TreeGrafter"/>
</dbReference>
<feature type="compositionally biased region" description="Basic and acidic residues" evidence="2">
    <location>
        <begin position="305"/>
        <end position="324"/>
    </location>
</feature>
<feature type="region of interest" description="Disordered" evidence="2">
    <location>
        <begin position="543"/>
        <end position="569"/>
    </location>
</feature>
<accession>A0A3Q3DVT7</accession>
<feature type="region of interest" description="Disordered" evidence="2">
    <location>
        <begin position="350"/>
        <end position="369"/>
    </location>
</feature>
<dbReference type="Proteomes" id="UP000264820">
    <property type="component" value="Unplaced"/>
</dbReference>
<sequence>MNLESAGQLPMIDVELEDGEICDDDGEESSAARLGEGNGSRPAGAAVPPRGPRPPYMGPSPPGFHHMMPYDVHGPSNHRQQCGPSGPDRPHAPGPLPLPLPLPLPPGPGPGPGPGLAPLCGGPGPRPSFWERSHGALGRFRHRSVSNGGRGAWNRGGWTDHRPPMARYGPAENSNREPPGRKQKPLGRIPARRPPPSMAKCEGAESFEDLLSKYKQIQMELECIRKEESMALEAKVQEPEPKGQEAAAKVQGAEECPAEGVTLPQASVQVAADTKKSFQAFNIKPLRVKLFTPASLDTSTEEEEKQQQQEEKQRTDGRQAEEARASGGARMCSGDATACTRLSSAATKQALRKLQRQRDEDERHKREDEIRKIRDLSNQDEQYKRFMKLVGGKTGYDNYDEVAMDTDSEPGSPGAFDRSGDTRVASAPSGCLGCPETQMETCLMSMANKRVVTEEVTLLSFFAFPPNNTYPVAERKHLYFDSSQRRALMSMMVFCVAQLPRHKSVVVSLNGSDDSDSDLDAAAQGMYGGLEFMIKEARRTAEVNANKSKGAAETSEKENNPMRTPEALPEAKKAEYRCLRDELARYESRASATARCRHSTLPRFVDVKEAAEQKLLKQRELLARDEALLKSLLQQQLKKSESLKAAESKVARLREQMQASEKIVLANKTLLKKIQEQVSSNTPAMPLSPLNTSTCALRCGLLATTNLLAVFPFVHWHLCIRAQVLAAVTDTSKGVGWPARPVPFGPYRSPLLVFKSYRFSPYYRTKEKLSLSSATYSNTIQPKRCFCRFDLTGTCNDDDCSWQHVRSCTLTGSLLFQDVLSYNLSLIGCSDSSTDSQVSAATGGRPLCVLTRYPLFVPRDVLASEGAYRWTGLRGLDRSCVCIHVALRVLADVGVCSLDACVTSEDKRYFVSDTDDICKLESSVSDNPDDTQLWIKLAFRYLHQGDTPPTECLEAALNTLSRALESNCDDPEVWTHFLTLFSRRGRRDEVEEMCQMAVEHAPHHRVCLASTFEAKDSVCERLIGFLLGEECGGASEERSFQLLEALLYRVHLNVFPGRMAAGPGIFPVSLPLFSGPSRLVSAESFLLPWRSAADINMPEEKTHTRITRSRAPFSVDSYLQFCSAHAAQRLPNLILRCLGTVPARLEVPFDPTHFWTSYRFHNKVRKTRPGQGRVNPRSEASRSLRQRRVTAFVLRW</sequence>
<dbReference type="InterPro" id="IPR039278">
    <property type="entry name" value="Red1"/>
</dbReference>
<evidence type="ECO:0000256" key="2">
    <source>
        <dbReference type="SAM" id="MobiDB-lite"/>
    </source>
</evidence>
<evidence type="ECO:0000256" key="1">
    <source>
        <dbReference type="SAM" id="Coils"/>
    </source>
</evidence>
<evidence type="ECO:0000313" key="5">
    <source>
        <dbReference type="Proteomes" id="UP000264820"/>
    </source>
</evidence>
<dbReference type="SUPFAM" id="SSF48452">
    <property type="entry name" value="TPR-like"/>
    <property type="match status" value="1"/>
</dbReference>
<feature type="compositionally biased region" description="Basic and acidic residues" evidence="2">
    <location>
        <begin position="356"/>
        <end position="369"/>
    </location>
</feature>
<evidence type="ECO:0000313" key="4">
    <source>
        <dbReference type="Ensembl" id="ENSHCOP00000021886.1"/>
    </source>
</evidence>
<reference evidence="4" key="1">
    <citation type="submission" date="2025-08" db="UniProtKB">
        <authorList>
            <consortium name="Ensembl"/>
        </authorList>
    </citation>
    <scope>IDENTIFICATION</scope>
</reference>
<dbReference type="Pfam" id="PF10650">
    <property type="entry name" value="zf-C3H1"/>
    <property type="match status" value="1"/>
</dbReference>
<protein>
    <recommendedName>
        <fullName evidence="3">Putative zinc-finger domain-containing protein</fullName>
    </recommendedName>
</protein>
<feature type="region of interest" description="Disordered" evidence="2">
    <location>
        <begin position="403"/>
        <end position="422"/>
    </location>
</feature>
<feature type="compositionally biased region" description="Pro residues" evidence="2">
    <location>
        <begin position="92"/>
        <end position="115"/>
    </location>
</feature>
<feature type="compositionally biased region" description="Low complexity" evidence="2">
    <location>
        <begin position="39"/>
        <end position="48"/>
    </location>
</feature>
<dbReference type="Ensembl" id="ENSHCOT00000002475.1">
    <property type="protein sequence ID" value="ENSHCOP00000021886.1"/>
    <property type="gene ID" value="ENSHCOG00000009144.1"/>
</dbReference>